<dbReference type="AlphaFoldDB" id="A0A1F7HEJ1"/>
<sequence length="182" mass="21049">MTSSGLYDNITLSGGAGSGKSLLFGNLRSCLEPQGWHFLQAGEMMRDKTNERLNPAADLLPVSHHQSVEENTRDILTTKTHFVIDAWLAGFVARDLPKTLRVLVYMSDEDERARRVAKRDGITPDEAMRLIRDREDRNIQFWRSIYGDYDFWDRKYYQLTIDSTYLNPQKCLQRVLDTMGLK</sequence>
<evidence type="ECO:0000313" key="1">
    <source>
        <dbReference type="EMBL" id="OGK29680.1"/>
    </source>
</evidence>
<gene>
    <name evidence="1" type="ORF">A3D08_03160</name>
</gene>
<organism evidence="1 2">
    <name type="scientific">Candidatus Roizmanbacteria bacterium RIFCSPHIGHO2_02_FULL_43_11</name>
    <dbReference type="NCBI Taxonomy" id="1802043"/>
    <lineage>
        <taxon>Bacteria</taxon>
        <taxon>Candidatus Roizmaniibacteriota</taxon>
    </lineage>
</organism>
<dbReference type="SUPFAM" id="SSF52540">
    <property type="entry name" value="P-loop containing nucleoside triphosphate hydrolases"/>
    <property type="match status" value="1"/>
</dbReference>
<name>A0A1F7HEJ1_9BACT</name>
<evidence type="ECO:0008006" key="3">
    <source>
        <dbReference type="Google" id="ProtNLM"/>
    </source>
</evidence>
<proteinExistence type="predicted"/>
<dbReference type="EMBL" id="MFZT01000041">
    <property type="protein sequence ID" value="OGK29680.1"/>
    <property type="molecule type" value="Genomic_DNA"/>
</dbReference>
<dbReference type="Pfam" id="PF13189">
    <property type="entry name" value="Cytidylate_kin2"/>
    <property type="match status" value="1"/>
</dbReference>
<comment type="caution">
    <text evidence="1">The sequence shown here is derived from an EMBL/GenBank/DDBJ whole genome shotgun (WGS) entry which is preliminary data.</text>
</comment>
<reference evidence="1 2" key="1">
    <citation type="journal article" date="2016" name="Nat. Commun.">
        <title>Thousands of microbial genomes shed light on interconnected biogeochemical processes in an aquifer system.</title>
        <authorList>
            <person name="Anantharaman K."/>
            <person name="Brown C.T."/>
            <person name="Hug L.A."/>
            <person name="Sharon I."/>
            <person name="Castelle C.J."/>
            <person name="Probst A.J."/>
            <person name="Thomas B.C."/>
            <person name="Singh A."/>
            <person name="Wilkins M.J."/>
            <person name="Karaoz U."/>
            <person name="Brodie E.L."/>
            <person name="Williams K.H."/>
            <person name="Hubbard S.S."/>
            <person name="Banfield J.F."/>
        </authorList>
    </citation>
    <scope>NUCLEOTIDE SEQUENCE [LARGE SCALE GENOMIC DNA]</scope>
</reference>
<dbReference type="Gene3D" id="3.40.50.300">
    <property type="entry name" value="P-loop containing nucleotide triphosphate hydrolases"/>
    <property type="match status" value="1"/>
</dbReference>
<protein>
    <recommendedName>
        <fullName evidence="3">(d)CMP kinase</fullName>
    </recommendedName>
</protein>
<evidence type="ECO:0000313" key="2">
    <source>
        <dbReference type="Proteomes" id="UP000178098"/>
    </source>
</evidence>
<dbReference type="InterPro" id="IPR027417">
    <property type="entry name" value="P-loop_NTPase"/>
</dbReference>
<dbReference type="Proteomes" id="UP000178098">
    <property type="component" value="Unassembled WGS sequence"/>
</dbReference>
<accession>A0A1F7HEJ1</accession>